<gene>
    <name evidence="1" type="ORF">A6J39_011545</name>
</gene>
<reference evidence="1" key="1">
    <citation type="submission" date="2017-12" db="EMBL/GenBank/DDBJ databases">
        <title>FDA dAtabase for Regulatory Grade micrObial Sequences (FDA-ARGOS): Supporting development and validation of Infectious Disease Dx tests.</title>
        <authorList>
            <person name="Kerrigan L."/>
            <person name="Tallon L.J."/>
            <person name="Sadzewicz L."/>
            <person name="Sengamalay N."/>
            <person name="Ott S."/>
            <person name="Godinez A."/>
            <person name="Nagaraj S."/>
            <person name="Vavikolanu K."/>
            <person name="Vyas G."/>
            <person name="Nadendla S."/>
            <person name="Aluvathingal J."/>
            <person name="Sichtig H."/>
        </authorList>
    </citation>
    <scope>NUCLEOTIDE SEQUENCE [LARGE SCALE GENOMIC DNA]</scope>
    <source>
        <strain evidence="1">FDAARGOS_200</strain>
    </source>
</reference>
<protein>
    <submittedName>
        <fullName evidence="1">Uncharacterized protein</fullName>
    </submittedName>
</protein>
<dbReference type="AlphaFoldDB" id="A0AAX0WTE1"/>
<dbReference type="Proteomes" id="UP000192511">
    <property type="component" value="Unassembled WGS sequence"/>
</dbReference>
<evidence type="ECO:0000313" key="1">
    <source>
        <dbReference type="EMBL" id="PNL61791.1"/>
    </source>
</evidence>
<organism evidence="1 2">
    <name type="scientific">Legionella anisa</name>
    <dbReference type="NCBI Taxonomy" id="28082"/>
    <lineage>
        <taxon>Bacteria</taxon>
        <taxon>Pseudomonadati</taxon>
        <taxon>Pseudomonadota</taxon>
        <taxon>Gammaproteobacteria</taxon>
        <taxon>Legionellales</taxon>
        <taxon>Legionellaceae</taxon>
        <taxon>Legionella</taxon>
    </lineage>
</organism>
<dbReference type="EMBL" id="NBTX02000004">
    <property type="protein sequence ID" value="PNL61791.1"/>
    <property type="molecule type" value="Genomic_DNA"/>
</dbReference>
<keyword evidence="2" id="KW-1185">Reference proteome</keyword>
<dbReference type="GeneID" id="98065878"/>
<proteinExistence type="predicted"/>
<dbReference type="RefSeq" id="WP_019232325.1">
    <property type="nucleotide sequence ID" value="NZ_CAAAHR010000004.1"/>
</dbReference>
<evidence type="ECO:0000313" key="2">
    <source>
        <dbReference type="Proteomes" id="UP000192511"/>
    </source>
</evidence>
<name>A0AAX0WTE1_9GAMM</name>
<accession>A0AAX0WTE1</accession>
<comment type="caution">
    <text evidence="1">The sequence shown here is derived from an EMBL/GenBank/DDBJ whole genome shotgun (WGS) entry which is preliminary data.</text>
</comment>
<sequence length="136" mass="16246">MKRFFKPAKQRISFDEYIQNTLITAKRIIEISPGKQRYTSAQFELALICFADLKALQQEMDDDIEVDFPKSLERDWMAGFDWLDLAVHYGDEDAIEYFKNNMENEIFSTIYQKYKEHCRPDCALQYHETRSIEEKP</sequence>